<organism evidence="2 3">
    <name type="scientific">Saccharothrix mutabilis subsp. mutabilis</name>
    <dbReference type="NCBI Taxonomy" id="66855"/>
    <lineage>
        <taxon>Bacteria</taxon>
        <taxon>Bacillati</taxon>
        <taxon>Actinomycetota</taxon>
        <taxon>Actinomycetes</taxon>
        <taxon>Pseudonocardiales</taxon>
        <taxon>Pseudonocardiaceae</taxon>
        <taxon>Saccharothrix</taxon>
    </lineage>
</organism>
<sequence length="136" mass="14417">MEPVTDLPEERHDWVWALWLGLGLLWVLTVPLLAFQAALSVPFLGGAPTDAQLARREHLSTWAGRAAIGVPLLGLVAAVLLKRWMAAIVLGSVLLFTAGAMVIEGVRDAVRNQPTVVYGPGGCQEHSGGDTRCPGG</sequence>
<dbReference type="Proteomes" id="UP001500416">
    <property type="component" value="Unassembled WGS sequence"/>
</dbReference>
<name>A0ABN0T1M9_9PSEU</name>
<feature type="transmembrane region" description="Helical" evidence="1">
    <location>
        <begin position="16"/>
        <end position="41"/>
    </location>
</feature>
<reference evidence="2 3" key="1">
    <citation type="journal article" date="2019" name="Int. J. Syst. Evol. Microbiol.">
        <title>The Global Catalogue of Microorganisms (GCM) 10K type strain sequencing project: providing services to taxonomists for standard genome sequencing and annotation.</title>
        <authorList>
            <consortium name="The Broad Institute Genomics Platform"/>
            <consortium name="The Broad Institute Genome Sequencing Center for Infectious Disease"/>
            <person name="Wu L."/>
            <person name="Ma J."/>
        </authorList>
    </citation>
    <scope>NUCLEOTIDE SEQUENCE [LARGE SCALE GENOMIC DNA]</scope>
    <source>
        <strain evidence="2 3">JCM 3380</strain>
    </source>
</reference>
<keyword evidence="1" id="KW-0472">Membrane</keyword>
<gene>
    <name evidence="2" type="ORF">GCM10010492_04090</name>
</gene>
<feature type="transmembrane region" description="Helical" evidence="1">
    <location>
        <begin position="86"/>
        <end position="103"/>
    </location>
</feature>
<accession>A0ABN0T1M9</accession>
<evidence type="ECO:0000313" key="3">
    <source>
        <dbReference type="Proteomes" id="UP001500416"/>
    </source>
</evidence>
<keyword evidence="3" id="KW-1185">Reference proteome</keyword>
<protein>
    <submittedName>
        <fullName evidence="2">Uncharacterized protein</fullName>
    </submittedName>
</protein>
<dbReference type="EMBL" id="BAAABU010000001">
    <property type="protein sequence ID" value="GAA0209548.1"/>
    <property type="molecule type" value="Genomic_DNA"/>
</dbReference>
<comment type="caution">
    <text evidence="2">The sequence shown here is derived from an EMBL/GenBank/DDBJ whole genome shotgun (WGS) entry which is preliminary data.</text>
</comment>
<evidence type="ECO:0000313" key="2">
    <source>
        <dbReference type="EMBL" id="GAA0209548.1"/>
    </source>
</evidence>
<feature type="transmembrane region" description="Helical" evidence="1">
    <location>
        <begin position="62"/>
        <end position="80"/>
    </location>
</feature>
<keyword evidence="1" id="KW-0812">Transmembrane</keyword>
<proteinExistence type="predicted"/>
<keyword evidence="1" id="KW-1133">Transmembrane helix</keyword>
<evidence type="ECO:0000256" key="1">
    <source>
        <dbReference type="SAM" id="Phobius"/>
    </source>
</evidence>